<dbReference type="PROSITE" id="PS51099">
    <property type="entry name" value="PTS_EIIB_TYPE_2"/>
    <property type="match status" value="1"/>
</dbReference>
<keyword evidence="3" id="KW-0762">Sugar transport</keyword>
<dbReference type="AlphaFoldDB" id="A0A3A1TSJ7"/>
<dbReference type="Pfam" id="PF02302">
    <property type="entry name" value="PTS_IIB"/>
    <property type="match status" value="1"/>
</dbReference>
<gene>
    <name evidence="3" type="ORF">D1781_16670</name>
</gene>
<keyword evidence="3" id="KW-0813">Transport</keyword>
<dbReference type="InterPro" id="IPR003501">
    <property type="entry name" value="PTS_EIIB_2/3"/>
</dbReference>
<organism evidence="3 4">
    <name type="scientific">Amnibacterium setariae</name>
    <dbReference type="NCBI Taxonomy" id="2306585"/>
    <lineage>
        <taxon>Bacteria</taxon>
        <taxon>Bacillati</taxon>
        <taxon>Actinomycetota</taxon>
        <taxon>Actinomycetes</taxon>
        <taxon>Micrococcales</taxon>
        <taxon>Microbacteriaceae</taxon>
        <taxon>Amnibacterium</taxon>
    </lineage>
</organism>
<keyword evidence="1" id="KW-0808">Transferase</keyword>
<dbReference type="CDD" id="cd05563">
    <property type="entry name" value="PTS_IIB_ascorbate"/>
    <property type="match status" value="1"/>
</dbReference>
<name>A0A3A1TSJ7_9MICO</name>
<dbReference type="GO" id="GO:0008982">
    <property type="term" value="F:protein-N(PI)-phosphohistidine-sugar phosphotransferase activity"/>
    <property type="evidence" value="ECO:0007669"/>
    <property type="project" value="InterPro"/>
</dbReference>
<dbReference type="Proteomes" id="UP000265742">
    <property type="component" value="Unassembled WGS sequence"/>
</dbReference>
<evidence type="ECO:0000313" key="3">
    <source>
        <dbReference type="EMBL" id="RIX26675.1"/>
    </source>
</evidence>
<protein>
    <submittedName>
        <fullName evidence="3">PTS sugar transporter subunit IIB</fullName>
    </submittedName>
</protein>
<dbReference type="SUPFAM" id="SSF52794">
    <property type="entry name" value="PTS system IIB component-like"/>
    <property type="match status" value="1"/>
</dbReference>
<dbReference type="EMBL" id="QXTG01000003">
    <property type="protein sequence ID" value="RIX26675.1"/>
    <property type="molecule type" value="Genomic_DNA"/>
</dbReference>
<accession>A0A3A1TSJ7</accession>
<dbReference type="GO" id="GO:0009401">
    <property type="term" value="P:phosphoenolpyruvate-dependent sugar phosphotransferase system"/>
    <property type="evidence" value="ECO:0007669"/>
    <property type="project" value="InterPro"/>
</dbReference>
<evidence type="ECO:0000313" key="4">
    <source>
        <dbReference type="Proteomes" id="UP000265742"/>
    </source>
</evidence>
<dbReference type="Gene3D" id="3.40.50.2300">
    <property type="match status" value="1"/>
</dbReference>
<comment type="caution">
    <text evidence="3">The sequence shown here is derived from an EMBL/GenBank/DDBJ whole genome shotgun (WGS) entry which is preliminary data.</text>
</comment>
<sequence>MQILTVCGAGVGTSEILRVTAQRALQRLGIEAVVTATDAEHVAALADDAQVILATSEKIASIGRTYAQVIVVDNILDQAEVEAKLADALD</sequence>
<proteinExistence type="predicted"/>
<keyword evidence="4" id="KW-1185">Reference proteome</keyword>
<dbReference type="InterPro" id="IPR036095">
    <property type="entry name" value="PTS_EIIB-like_sf"/>
</dbReference>
<reference evidence="4" key="1">
    <citation type="submission" date="2018-09" db="EMBL/GenBank/DDBJ databases">
        <authorList>
            <person name="Kim I."/>
        </authorList>
    </citation>
    <scope>NUCLEOTIDE SEQUENCE [LARGE SCALE GENOMIC DNA]</scope>
    <source>
        <strain evidence="4">DD4a</strain>
    </source>
</reference>
<feature type="domain" description="PTS EIIB type-2" evidence="2">
    <location>
        <begin position="1"/>
        <end position="90"/>
    </location>
</feature>
<dbReference type="InterPro" id="IPR013011">
    <property type="entry name" value="PTS_EIIB_2"/>
</dbReference>
<evidence type="ECO:0000259" key="2">
    <source>
        <dbReference type="PROSITE" id="PS51099"/>
    </source>
</evidence>
<evidence type="ECO:0000256" key="1">
    <source>
        <dbReference type="ARBA" id="ARBA00022679"/>
    </source>
</evidence>
<dbReference type="OrthoDB" id="6603449at2"/>